<evidence type="ECO:0008006" key="4">
    <source>
        <dbReference type="Google" id="ProtNLM"/>
    </source>
</evidence>
<protein>
    <recommendedName>
        <fullName evidence="4">DDE Tnp4 domain-containing protein</fullName>
    </recommendedName>
</protein>
<feature type="compositionally biased region" description="Polar residues" evidence="1">
    <location>
        <begin position="169"/>
        <end position="200"/>
    </location>
</feature>
<accession>A0A922MAM7</accession>
<reference evidence="2" key="1">
    <citation type="journal article" date="2021" name="G3 (Bethesda)">
        <title>Genome and transcriptome analysis of the beet armyworm Spodoptera exigua reveals targets for pest control. .</title>
        <authorList>
            <person name="Simon S."/>
            <person name="Breeschoten T."/>
            <person name="Jansen H.J."/>
            <person name="Dirks R.P."/>
            <person name="Schranz M.E."/>
            <person name="Ros V.I.D."/>
        </authorList>
    </citation>
    <scope>NUCLEOTIDE SEQUENCE</scope>
    <source>
        <strain evidence="2">TB_SE_WUR_2020</strain>
    </source>
</reference>
<dbReference type="AlphaFoldDB" id="A0A922MAM7"/>
<organism evidence="2 3">
    <name type="scientific">Spodoptera exigua</name>
    <name type="common">Beet armyworm</name>
    <name type="synonym">Noctua fulgens</name>
    <dbReference type="NCBI Taxonomy" id="7107"/>
    <lineage>
        <taxon>Eukaryota</taxon>
        <taxon>Metazoa</taxon>
        <taxon>Ecdysozoa</taxon>
        <taxon>Arthropoda</taxon>
        <taxon>Hexapoda</taxon>
        <taxon>Insecta</taxon>
        <taxon>Pterygota</taxon>
        <taxon>Neoptera</taxon>
        <taxon>Endopterygota</taxon>
        <taxon>Lepidoptera</taxon>
        <taxon>Glossata</taxon>
        <taxon>Ditrysia</taxon>
        <taxon>Noctuoidea</taxon>
        <taxon>Noctuidae</taxon>
        <taxon>Amphipyrinae</taxon>
        <taxon>Spodoptera</taxon>
    </lineage>
</organism>
<gene>
    <name evidence="2" type="ORF">HF086_000373</name>
</gene>
<name>A0A922MAM7_SPOEX</name>
<sequence length="549" mass="62283">MIKRNGDNVFAIASSNNQCQGGRSAVSLCPGSGGGGAATRIPRATAARMTPPDAQQHTKEANIAISTYVEKWKNRYEEAERKHKAYLLKTEKDNSRLLYLPFLLGVDKSRTQSRCYPSATWPSKCVCWMWEIHIENKKQIGTKTRNLTNNDEICVPCYLRAQRVLGSSQRSSTLVPPSTFRQSDTQPEQQTEVVPSTSGNLIDETSAEQILPATFTDDTAEDDEVSLHITSPPLQVTSAEQITLPTLRRAADTARRCLFLECNDSEKRRVPDGLRKQIIKDFNFYIPRNARSCTFHLGANLFHELYAAENALSTFSAAHIEEIVFLLAEETQLDFQNPENIDDHLFKYWFGRTKAEFNEVLVEVPQLNDAKMKNGFSALLCKMRTGDSDERISTLFKIPRRTLEDHMNKARGILCQYYVPRHLGWAHKPRQEFVARNTALAEHLFGNPETPTEERRLIAIADGTYLSNQKSSNYSFQKATYSLHKYYNLVKPFLIVCCDGYIIEAMGPYPATKNDASIMNDIMSEGGAFTHLFRKDDVFILDRGFRDCR</sequence>
<feature type="region of interest" description="Disordered" evidence="1">
    <location>
        <begin position="169"/>
        <end position="201"/>
    </location>
</feature>
<proteinExistence type="predicted"/>
<evidence type="ECO:0000313" key="2">
    <source>
        <dbReference type="EMBL" id="KAH9633013.1"/>
    </source>
</evidence>
<evidence type="ECO:0000256" key="1">
    <source>
        <dbReference type="SAM" id="MobiDB-lite"/>
    </source>
</evidence>
<evidence type="ECO:0000313" key="3">
    <source>
        <dbReference type="Proteomes" id="UP000814243"/>
    </source>
</evidence>
<comment type="caution">
    <text evidence="2">The sequence shown here is derived from an EMBL/GenBank/DDBJ whole genome shotgun (WGS) entry which is preliminary data.</text>
</comment>
<dbReference type="EMBL" id="JACEFF010000675">
    <property type="protein sequence ID" value="KAH9633013.1"/>
    <property type="molecule type" value="Genomic_DNA"/>
</dbReference>
<dbReference type="Proteomes" id="UP000814243">
    <property type="component" value="Unassembled WGS sequence"/>
</dbReference>